<dbReference type="AlphaFoldDB" id="A0A8I7BFQ0"/>
<reference evidence="3" key="2">
    <citation type="submission" date="2020-10" db="EMBL/GenBank/DDBJ databases">
        <authorList>
            <person name="Scholz U."/>
            <person name="Mascher M."/>
            <person name="Fiebig A."/>
        </authorList>
    </citation>
    <scope>NUCLEOTIDE SEQUENCE [LARGE SCALE GENOMIC DNA]</scope>
    <source>
        <strain evidence="3">cv. Morex</strain>
    </source>
</reference>
<evidence type="ECO:0000313" key="4">
    <source>
        <dbReference type="Proteomes" id="UP000011116"/>
    </source>
</evidence>
<keyword evidence="2" id="KW-0732">Signal</keyword>
<name>A0A8I7BFQ0_HORVV</name>
<reference evidence="4" key="1">
    <citation type="journal article" date="2012" name="Nature">
        <title>A physical, genetic and functional sequence assembly of the barley genome.</title>
        <authorList>
            <consortium name="The International Barley Genome Sequencing Consortium"/>
            <person name="Mayer K.F."/>
            <person name="Waugh R."/>
            <person name="Brown J.W."/>
            <person name="Schulman A."/>
            <person name="Langridge P."/>
            <person name="Platzer M."/>
            <person name="Fincher G.B."/>
            <person name="Muehlbauer G.J."/>
            <person name="Sato K."/>
            <person name="Close T.J."/>
            <person name="Wise R.P."/>
            <person name="Stein N."/>
        </authorList>
    </citation>
    <scope>NUCLEOTIDE SEQUENCE [LARGE SCALE GENOMIC DNA]</scope>
    <source>
        <strain evidence="4">cv. Morex</strain>
    </source>
</reference>
<evidence type="ECO:0000313" key="3">
    <source>
        <dbReference type="EnsemblPlants" id="HORVU.MOREX.r3.7HG0747160.1"/>
    </source>
</evidence>
<organism evidence="3 4">
    <name type="scientific">Hordeum vulgare subsp. vulgare</name>
    <name type="common">Domesticated barley</name>
    <dbReference type="NCBI Taxonomy" id="112509"/>
    <lineage>
        <taxon>Eukaryota</taxon>
        <taxon>Viridiplantae</taxon>
        <taxon>Streptophyta</taxon>
        <taxon>Embryophyta</taxon>
        <taxon>Tracheophyta</taxon>
        <taxon>Spermatophyta</taxon>
        <taxon>Magnoliopsida</taxon>
        <taxon>Liliopsida</taxon>
        <taxon>Poales</taxon>
        <taxon>Poaceae</taxon>
        <taxon>BOP clade</taxon>
        <taxon>Pooideae</taxon>
        <taxon>Triticodae</taxon>
        <taxon>Triticeae</taxon>
        <taxon>Hordeinae</taxon>
        <taxon>Hordeum</taxon>
    </lineage>
</organism>
<reference evidence="3" key="3">
    <citation type="submission" date="2022-01" db="UniProtKB">
        <authorList>
            <consortium name="EnsemblPlants"/>
        </authorList>
    </citation>
    <scope>IDENTIFICATION</scope>
    <source>
        <strain evidence="3">subsp. vulgare</strain>
    </source>
</reference>
<sequence length="116" mass="11973">MALTKTNATRTIVLLAALAVMATHLMSSADALGCYPINDCRPNSNGGVKCARMCALLNGPSGKSYCDGTTQCCCAPPGGRTTDLLPTSAPLRTSDAAATCSMMMIVIVVISLFLLN</sequence>
<protein>
    <submittedName>
        <fullName evidence="3">Uncharacterized protein</fullName>
    </submittedName>
</protein>
<dbReference type="EnsemblPlants" id="HORVU.MOREX.r3.7HG0747160.1">
    <property type="protein sequence ID" value="HORVU.MOREX.r3.7HG0747160.1"/>
    <property type="gene ID" value="HORVU.MOREX.r3.7HG0747160"/>
</dbReference>
<feature type="signal peptide" evidence="2">
    <location>
        <begin position="1"/>
        <end position="31"/>
    </location>
</feature>
<dbReference type="SMR" id="A0A8I7BFQ0"/>
<keyword evidence="1" id="KW-0812">Transmembrane</keyword>
<dbReference type="Proteomes" id="UP000011116">
    <property type="component" value="Chromosome 7H"/>
</dbReference>
<keyword evidence="1" id="KW-0472">Membrane</keyword>
<keyword evidence="1" id="KW-1133">Transmembrane helix</keyword>
<evidence type="ECO:0000256" key="2">
    <source>
        <dbReference type="SAM" id="SignalP"/>
    </source>
</evidence>
<accession>A0A8I7BFQ0</accession>
<evidence type="ECO:0000256" key="1">
    <source>
        <dbReference type="SAM" id="Phobius"/>
    </source>
</evidence>
<dbReference type="Gramene" id="HORVU.MOREX.r2.7HG0619800.1">
    <property type="protein sequence ID" value="HORVU.MOREX.r2.7HG0619800.1"/>
    <property type="gene ID" value="HORVU.MOREX.r2.7HG0619800"/>
</dbReference>
<feature type="transmembrane region" description="Helical" evidence="1">
    <location>
        <begin position="96"/>
        <end position="115"/>
    </location>
</feature>
<dbReference type="Gramene" id="HORVU.MOREX.r3.7HG0747160.1">
    <property type="protein sequence ID" value="HORVU.MOREX.r3.7HG0747160.1"/>
    <property type="gene ID" value="HORVU.MOREX.r3.7HG0747160"/>
</dbReference>
<proteinExistence type="predicted"/>
<keyword evidence="4" id="KW-1185">Reference proteome</keyword>
<feature type="chain" id="PRO_5035303989" evidence="2">
    <location>
        <begin position="32"/>
        <end position="116"/>
    </location>
</feature>